<evidence type="ECO:0000313" key="2">
    <source>
        <dbReference type="WBParaSite" id="Hba_01021"/>
    </source>
</evidence>
<keyword evidence="1" id="KW-1185">Reference proteome</keyword>
<evidence type="ECO:0000313" key="1">
    <source>
        <dbReference type="Proteomes" id="UP000095283"/>
    </source>
</evidence>
<name>A0A1I7W8P8_HETBA</name>
<organism evidence="1 2">
    <name type="scientific">Heterorhabditis bacteriophora</name>
    <name type="common">Entomopathogenic nematode worm</name>
    <dbReference type="NCBI Taxonomy" id="37862"/>
    <lineage>
        <taxon>Eukaryota</taxon>
        <taxon>Metazoa</taxon>
        <taxon>Ecdysozoa</taxon>
        <taxon>Nematoda</taxon>
        <taxon>Chromadorea</taxon>
        <taxon>Rhabditida</taxon>
        <taxon>Rhabditina</taxon>
        <taxon>Rhabditomorpha</taxon>
        <taxon>Strongyloidea</taxon>
        <taxon>Heterorhabditidae</taxon>
        <taxon>Heterorhabditis</taxon>
    </lineage>
</organism>
<dbReference type="Proteomes" id="UP000095283">
    <property type="component" value="Unplaced"/>
</dbReference>
<dbReference type="WBParaSite" id="Hba_01021">
    <property type="protein sequence ID" value="Hba_01021"/>
    <property type="gene ID" value="Hba_01021"/>
</dbReference>
<accession>A0A1I7W8P8</accession>
<sequence>MTIRRESYFNYNVVVIHYNNWSPRCCKGLEIAGVGWNAIILTLSSLE</sequence>
<proteinExistence type="predicted"/>
<dbReference type="AlphaFoldDB" id="A0A1I7W8P8"/>
<protein>
    <submittedName>
        <fullName evidence="2">Uncharacterized protein</fullName>
    </submittedName>
</protein>
<reference evidence="2" key="1">
    <citation type="submission" date="2016-11" db="UniProtKB">
        <authorList>
            <consortium name="WormBaseParasite"/>
        </authorList>
    </citation>
    <scope>IDENTIFICATION</scope>
</reference>